<comment type="subcellular location">
    <subcellularLocation>
        <location evidence="1">Membrane</location>
        <topology evidence="1">Single-pass type I membrane protein</topology>
    </subcellularLocation>
</comment>
<dbReference type="Pfam" id="PF03388">
    <property type="entry name" value="Lectin_leg-like"/>
    <property type="match status" value="1"/>
</dbReference>
<evidence type="ECO:0000313" key="9">
    <source>
        <dbReference type="EMBL" id="CDR40872.1"/>
    </source>
</evidence>
<evidence type="ECO:0000313" key="10">
    <source>
        <dbReference type="EMBL" id="ONH68230.1"/>
    </source>
</evidence>
<evidence type="ECO:0000256" key="6">
    <source>
        <dbReference type="SAM" id="MobiDB-lite"/>
    </source>
</evidence>
<dbReference type="VEuPathDB" id="FungiDB:BON22_2037"/>
<evidence type="ECO:0000256" key="2">
    <source>
        <dbReference type="ARBA" id="ARBA00022692"/>
    </source>
</evidence>
<reference evidence="11" key="2">
    <citation type="journal article" date="2017" name="Genome Announc.">
        <title>Genome sequences of Cyberlindnera fabianii 65, Pichia kudriavzevii 129, and Saccharomyces cerevisiae 131 isolated from fermented masau fruits in Zimbabwe.</title>
        <authorList>
            <person name="van Rijswijck I.M.H."/>
            <person name="Derks M.F.L."/>
            <person name="Abee T."/>
            <person name="de Ridder D."/>
            <person name="Smid E.J."/>
        </authorList>
    </citation>
    <scope>NUCLEOTIDE SEQUENCE [LARGE SCALE GENOMIC DNA]</scope>
    <source>
        <strain evidence="11">65</strain>
    </source>
</reference>
<dbReference type="CDD" id="cd07308">
    <property type="entry name" value="lectin_leg-like"/>
    <property type="match status" value="1"/>
</dbReference>
<feature type="transmembrane region" description="Helical" evidence="7">
    <location>
        <begin position="367"/>
        <end position="391"/>
    </location>
</feature>
<dbReference type="GO" id="GO:0005537">
    <property type="term" value="F:D-mannose binding"/>
    <property type="evidence" value="ECO:0007669"/>
    <property type="project" value="TreeGrafter"/>
</dbReference>
<dbReference type="EMBL" id="LK052890">
    <property type="protein sequence ID" value="CDR40872.1"/>
    <property type="molecule type" value="Genomic_DNA"/>
</dbReference>
<evidence type="ECO:0000256" key="4">
    <source>
        <dbReference type="ARBA" id="ARBA00022989"/>
    </source>
</evidence>
<dbReference type="AlphaFoldDB" id="A0A061ATF7"/>
<reference evidence="10" key="3">
    <citation type="submission" date="2017-01" db="EMBL/GenBank/DDBJ databases">
        <authorList>
            <person name="Mah S.A."/>
            <person name="Swanson W.J."/>
            <person name="Moy G.W."/>
            <person name="Vacquier V.D."/>
        </authorList>
    </citation>
    <scope>NUCLEOTIDE SEQUENCE [LARGE SCALE GENOMIC DNA]</scope>
    <source>
        <strain evidence="10">65</strain>
    </source>
</reference>
<protein>
    <submittedName>
        <fullName evidence="9">CYFA0S05e05380g1_1</fullName>
    </submittedName>
    <submittedName>
        <fullName evidence="10">VIP36-like protein</fullName>
    </submittedName>
</protein>
<name>A0A061ATF7_CYBFA</name>
<feature type="domain" description="L-type lectin-like" evidence="8">
    <location>
        <begin position="59"/>
        <end position="285"/>
    </location>
</feature>
<evidence type="ECO:0000259" key="8">
    <source>
        <dbReference type="PROSITE" id="PS51328"/>
    </source>
</evidence>
<keyword evidence="4 7" id="KW-1133">Transmembrane helix</keyword>
<keyword evidence="5 7" id="KW-0472">Membrane</keyword>
<dbReference type="PROSITE" id="PS51328">
    <property type="entry name" value="L_LECTIN_LIKE"/>
    <property type="match status" value="1"/>
</dbReference>
<dbReference type="GO" id="GO:0005793">
    <property type="term" value="C:endoplasmic reticulum-Golgi intermediate compartment"/>
    <property type="evidence" value="ECO:0007669"/>
    <property type="project" value="TreeGrafter"/>
</dbReference>
<sequence length="408" mass="46820">MSLVARFQRDRRFQVGGLITGLILLYLLLFRSSSSKSSFSYEEINDILSGKQAGSDIEQIELPHLSLHTPFFDEGLKSNDWELNGDVLVKNNEYVRLTMERKDQAGLIFSKNSFDDVGFEVDFRFSLHGSAKTNGLKGDGMAMFLTDKKLGLGTVFGAEDKFNGLGLFFDTYRNARKGRVFPYITVMNGDGNTEYDKDHDGKANELGGCTARGIFNTKQGYVDARLIHTVEDGYLSLDYNVNGNWVNCFSIKDVHIPEKRYLGFSAATGDLFENAHLLDVKTSKLEHHGEPVPSFQTFVNDEKREEKEEAAEKVMDKKRRSSYPKQKMRNEKQRAKLRAKLRNKQRNLERRMMNNAENEGIQFFSTLWWLFKKCVIAVVVLFIAYVGFTVYRVKKRSWKQKRHTGLLD</sequence>
<dbReference type="InterPro" id="IPR013320">
    <property type="entry name" value="ConA-like_dom_sf"/>
</dbReference>
<dbReference type="PANTHER" id="PTHR12223:SF45">
    <property type="entry name" value="RE50040P"/>
    <property type="match status" value="1"/>
</dbReference>
<keyword evidence="3" id="KW-0732">Signal</keyword>
<evidence type="ECO:0000256" key="1">
    <source>
        <dbReference type="ARBA" id="ARBA00004479"/>
    </source>
</evidence>
<organism evidence="9">
    <name type="scientific">Cyberlindnera fabianii</name>
    <name type="common">Yeast</name>
    <name type="synonym">Hansenula fabianii</name>
    <dbReference type="NCBI Taxonomy" id="36022"/>
    <lineage>
        <taxon>Eukaryota</taxon>
        <taxon>Fungi</taxon>
        <taxon>Dikarya</taxon>
        <taxon>Ascomycota</taxon>
        <taxon>Saccharomycotina</taxon>
        <taxon>Saccharomycetes</taxon>
        <taxon>Phaffomycetales</taxon>
        <taxon>Phaffomycetaceae</taxon>
        <taxon>Cyberlindnera</taxon>
    </lineage>
</organism>
<dbReference type="PANTHER" id="PTHR12223">
    <property type="entry name" value="VESICULAR MANNOSE-BINDING LECTIN"/>
    <property type="match status" value="1"/>
</dbReference>
<dbReference type="GO" id="GO:0000139">
    <property type="term" value="C:Golgi membrane"/>
    <property type="evidence" value="ECO:0007669"/>
    <property type="project" value="TreeGrafter"/>
</dbReference>
<evidence type="ECO:0000256" key="5">
    <source>
        <dbReference type="ARBA" id="ARBA00023136"/>
    </source>
</evidence>
<dbReference type="STRING" id="36022.A0A061ATF7"/>
<dbReference type="GO" id="GO:0006888">
    <property type="term" value="P:endoplasmic reticulum to Golgi vesicle-mediated transport"/>
    <property type="evidence" value="ECO:0007669"/>
    <property type="project" value="TreeGrafter"/>
</dbReference>
<dbReference type="GO" id="GO:0005789">
    <property type="term" value="C:endoplasmic reticulum membrane"/>
    <property type="evidence" value="ECO:0007669"/>
    <property type="project" value="TreeGrafter"/>
</dbReference>
<feature type="compositionally biased region" description="Basic and acidic residues" evidence="6">
    <location>
        <begin position="302"/>
        <end position="315"/>
    </location>
</feature>
<evidence type="ECO:0000256" key="3">
    <source>
        <dbReference type="ARBA" id="ARBA00022729"/>
    </source>
</evidence>
<dbReference type="EMBL" id="MPUK01000003">
    <property type="protein sequence ID" value="ONH68230.1"/>
    <property type="molecule type" value="Genomic_DNA"/>
</dbReference>
<evidence type="ECO:0000256" key="7">
    <source>
        <dbReference type="SAM" id="Phobius"/>
    </source>
</evidence>
<dbReference type="OMA" id="REGWINC"/>
<evidence type="ECO:0000313" key="11">
    <source>
        <dbReference type="Proteomes" id="UP000189513"/>
    </source>
</evidence>
<dbReference type="OrthoDB" id="270293at2759"/>
<proteinExistence type="predicted"/>
<accession>A0A061ATF7</accession>
<dbReference type="SUPFAM" id="SSF49899">
    <property type="entry name" value="Concanavalin A-like lectins/glucanases"/>
    <property type="match status" value="1"/>
</dbReference>
<gene>
    <name evidence="10" type="ORF">BON22_2037</name>
    <name evidence="9" type="ORF">CYFA0S_05e05380g</name>
</gene>
<dbReference type="InterPro" id="IPR051136">
    <property type="entry name" value="Intracellular_Lectin-GPT"/>
</dbReference>
<feature type="transmembrane region" description="Helical" evidence="7">
    <location>
        <begin position="12"/>
        <end position="30"/>
    </location>
</feature>
<reference evidence="9" key="1">
    <citation type="journal article" date="2014" name="Genome Announc.">
        <title>Genome sequence of the yeast Cyberlindnera fabianii (Hansenula fabianii).</title>
        <authorList>
            <person name="Freel K.C."/>
            <person name="Sarilar V."/>
            <person name="Neuveglise C."/>
            <person name="Devillers H."/>
            <person name="Friedrich A."/>
            <person name="Schacherer J."/>
        </authorList>
    </citation>
    <scope>NUCLEOTIDE SEQUENCE</scope>
    <source>
        <strain evidence="9">YJS4271</strain>
    </source>
</reference>
<keyword evidence="11" id="KW-1185">Reference proteome</keyword>
<keyword evidence="2 7" id="KW-0812">Transmembrane</keyword>
<dbReference type="InterPro" id="IPR005052">
    <property type="entry name" value="Lectin_leg"/>
</dbReference>
<dbReference type="Proteomes" id="UP000189513">
    <property type="component" value="Unassembled WGS sequence"/>
</dbReference>
<dbReference type="Gene3D" id="2.60.120.200">
    <property type="match status" value="1"/>
</dbReference>
<feature type="region of interest" description="Disordered" evidence="6">
    <location>
        <begin position="302"/>
        <end position="334"/>
    </location>
</feature>
<dbReference type="GO" id="GO:0030134">
    <property type="term" value="C:COPII-coated ER to Golgi transport vesicle"/>
    <property type="evidence" value="ECO:0007669"/>
    <property type="project" value="TreeGrafter"/>
</dbReference>